<dbReference type="Proteomes" id="UP000001064">
    <property type="component" value="Unassembled WGS sequence"/>
</dbReference>
<reference evidence="6" key="1">
    <citation type="journal article" date="2011" name="Genome Biol.">
        <title>Comparative genomics of the social amoebae Dictyostelium discoideum and Dictyostelium purpureum.</title>
        <authorList>
            <consortium name="US DOE Joint Genome Institute (JGI-PGF)"/>
            <person name="Sucgang R."/>
            <person name="Kuo A."/>
            <person name="Tian X."/>
            <person name="Salerno W."/>
            <person name="Parikh A."/>
            <person name="Feasley C.L."/>
            <person name="Dalin E."/>
            <person name="Tu H."/>
            <person name="Huang E."/>
            <person name="Barry K."/>
            <person name="Lindquist E."/>
            <person name="Shapiro H."/>
            <person name="Bruce D."/>
            <person name="Schmutz J."/>
            <person name="Salamov A."/>
            <person name="Fey P."/>
            <person name="Gaudet P."/>
            <person name="Anjard C."/>
            <person name="Babu M.M."/>
            <person name="Basu S."/>
            <person name="Bushmanova Y."/>
            <person name="van der Wel H."/>
            <person name="Katoh-Kurasawa M."/>
            <person name="Dinh C."/>
            <person name="Coutinho P.M."/>
            <person name="Saito T."/>
            <person name="Elias M."/>
            <person name="Schaap P."/>
            <person name="Kay R.R."/>
            <person name="Henrissat B."/>
            <person name="Eichinger L."/>
            <person name="Rivero F."/>
            <person name="Putnam N.H."/>
            <person name="West C.M."/>
            <person name="Loomis W.F."/>
            <person name="Chisholm R.L."/>
            <person name="Shaulsky G."/>
            <person name="Strassmann J.E."/>
            <person name="Queller D.C."/>
            <person name="Kuspa A."/>
            <person name="Grigoriev I.V."/>
        </authorList>
    </citation>
    <scope>NUCLEOTIDE SEQUENCE [LARGE SCALE GENOMIC DNA]</scope>
    <source>
        <strain evidence="6">QSDP1</strain>
    </source>
</reference>
<evidence type="ECO:0000259" key="4">
    <source>
        <dbReference type="PROSITE" id="PS50222"/>
    </source>
</evidence>
<dbReference type="EMBL" id="GL871004">
    <property type="protein sequence ID" value="EGC37264.1"/>
    <property type="molecule type" value="Genomic_DNA"/>
</dbReference>
<evidence type="ECO:0000313" key="6">
    <source>
        <dbReference type="Proteomes" id="UP000001064"/>
    </source>
</evidence>
<keyword evidence="2" id="KW-0677">Repeat</keyword>
<dbReference type="GeneID" id="10500161"/>
<keyword evidence="3" id="KW-0106">Calcium</keyword>
<dbReference type="PRINTS" id="PR00450">
    <property type="entry name" value="RECOVERIN"/>
</dbReference>
<keyword evidence="1" id="KW-0479">Metal-binding</keyword>
<gene>
    <name evidence="5" type="ORF">DICPUDRAFT_150187</name>
</gene>
<evidence type="ECO:0000256" key="3">
    <source>
        <dbReference type="ARBA" id="ARBA00022837"/>
    </source>
</evidence>
<dbReference type="OMA" id="TALYLMT"/>
<feature type="domain" description="EF-hand" evidence="4">
    <location>
        <begin position="62"/>
        <end position="97"/>
    </location>
</feature>
<dbReference type="InterPro" id="IPR002048">
    <property type="entry name" value="EF_hand_dom"/>
</dbReference>
<accession>F0ZFN6</accession>
<organism evidence="5 6">
    <name type="scientific">Dictyostelium purpureum</name>
    <name type="common">Slime mold</name>
    <dbReference type="NCBI Taxonomy" id="5786"/>
    <lineage>
        <taxon>Eukaryota</taxon>
        <taxon>Amoebozoa</taxon>
        <taxon>Evosea</taxon>
        <taxon>Eumycetozoa</taxon>
        <taxon>Dictyostelia</taxon>
        <taxon>Dictyosteliales</taxon>
        <taxon>Dictyosteliaceae</taxon>
        <taxon>Dictyostelium</taxon>
    </lineage>
</organism>
<proteinExistence type="predicted"/>
<dbReference type="VEuPathDB" id="AmoebaDB:DICPUDRAFT_150187"/>
<dbReference type="GO" id="GO:0009966">
    <property type="term" value="P:regulation of signal transduction"/>
    <property type="evidence" value="ECO:0000318"/>
    <property type="project" value="GO_Central"/>
</dbReference>
<evidence type="ECO:0000256" key="1">
    <source>
        <dbReference type="ARBA" id="ARBA00022723"/>
    </source>
</evidence>
<feature type="domain" description="EF-hand" evidence="4">
    <location>
        <begin position="98"/>
        <end position="133"/>
    </location>
</feature>
<dbReference type="GO" id="GO:0005509">
    <property type="term" value="F:calcium ion binding"/>
    <property type="evidence" value="ECO:0000318"/>
    <property type="project" value="GO_Central"/>
</dbReference>
<dbReference type="AlphaFoldDB" id="F0ZFN6"/>
<dbReference type="OrthoDB" id="16771at2759"/>
<dbReference type="PANTHER" id="PTHR45942">
    <property type="entry name" value="PROTEIN PHOSPATASE 3 REGULATORY SUBUNIT B ALPHA ISOFORM TYPE 1"/>
    <property type="match status" value="1"/>
</dbReference>
<dbReference type="CDD" id="cd00051">
    <property type="entry name" value="EFh"/>
    <property type="match status" value="1"/>
</dbReference>
<keyword evidence="6" id="KW-1185">Reference proteome</keyword>
<sequence length="192" mass="21853">MGQSSTKLSKDEMSKLMTKTKYSKEDVDRLAKDFIKYSGADKKEGFSETEFIDFFGIRFKDWDKDSMKLMFKAFDSDGNGNLDFKEFTTALYLMTKAPVEEKLGALFDIFDEDRSGTLSQKEVEKMVTVACHSAAAICLATSENIDYAFSLFRDVYIQPNGLSKDQFIKVGKASDKFIKMICFYDTVGNLLY</sequence>
<dbReference type="STRING" id="5786.F0ZFN6"/>
<dbReference type="SUPFAM" id="SSF47473">
    <property type="entry name" value="EF-hand"/>
    <property type="match status" value="1"/>
</dbReference>
<dbReference type="KEGG" id="dpp:DICPUDRAFT_150187"/>
<dbReference type="Gene3D" id="1.10.238.10">
    <property type="entry name" value="EF-hand"/>
    <property type="match status" value="1"/>
</dbReference>
<dbReference type="Pfam" id="PF00036">
    <property type="entry name" value="EF-hand_1"/>
    <property type="match status" value="1"/>
</dbReference>
<dbReference type="SMART" id="SM00054">
    <property type="entry name" value="EFh"/>
    <property type="match status" value="2"/>
</dbReference>
<dbReference type="PROSITE" id="PS00018">
    <property type="entry name" value="EF_HAND_1"/>
    <property type="match status" value="2"/>
</dbReference>
<dbReference type="RefSeq" id="XP_003286234.1">
    <property type="nucleotide sequence ID" value="XM_003286186.1"/>
</dbReference>
<dbReference type="eggNOG" id="KOG0044">
    <property type="taxonomic scope" value="Eukaryota"/>
</dbReference>
<dbReference type="InterPro" id="IPR011992">
    <property type="entry name" value="EF-hand-dom_pair"/>
</dbReference>
<dbReference type="InterPro" id="IPR018247">
    <property type="entry name" value="EF_Hand_1_Ca_BS"/>
</dbReference>
<dbReference type="InParanoid" id="F0ZFN6"/>
<protein>
    <recommendedName>
        <fullName evidence="4">EF-hand domain-containing protein</fullName>
    </recommendedName>
</protein>
<evidence type="ECO:0000313" key="5">
    <source>
        <dbReference type="EMBL" id="EGC37264.1"/>
    </source>
</evidence>
<dbReference type="Pfam" id="PF13833">
    <property type="entry name" value="EF-hand_8"/>
    <property type="match status" value="1"/>
</dbReference>
<evidence type="ECO:0000256" key="2">
    <source>
        <dbReference type="ARBA" id="ARBA00022737"/>
    </source>
</evidence>
<name>F0ZFN6_DICPU</name>
<dbReference type="PROSITE" id="PS50222">
    <property type="entry name" value="EF_HAND_2"/>
    <property type="match status" value="2"/>
</dbReference>